<dbReference type="OrthoDB" id="1884773at2759"/>
<name>A0A9X6NRW1_HYPEX</name>
<dbReference type="InterPro" id="IPR036426">
    <property type="entry name" value="Bulb-type_lectin_dom_sf"/>
</dbReference>
<feature type="domain" description="Bulb-type lectin" evidence="1">
    <location>
        <begin position="93"/>
        <end position="207"/>
    </location>
</feature>
<evidence type="ECO:0000259" key="1">
    <source>
        <dbReference type="PROSITE" id="PS50927"/>
    </source>
</evidence>
<dbReference type="Gene3D" id="2.90.10.10">
    <property type="entry name" value="Bulb-type lectin domain"/>
    <property type="match status" value="1"/>
</dbReference>
<feature type="non-terminal residue" evidence="2">
    <location>
        <position position="1"/>
    </location>
</feature>
<sequence length="370" mass="40589">MYAEDGTTAQFYSMRKKNMWVESDGANLRLSDDCILCVYKNGACLWTSSARAYACPANNSDGESRIIANDDNIPNSAQIRQLTHEKSSDLLMREVLESGEALFVGRSLWSPGRNVQLKMEWTGNLTTYRRCDNKSIWSSATSGTDSNPRSVVMQENGNLAIYNGKGLLVWSSGTFQPRFRGAKLRLQDTGSLCIYAQGECLWESGGFGLCELTPSPAFQNGTVLLNLGKSLKRGDSFTSNTQKGSCSLSAQADGNLVLVRSCDNAVVFSIRNGIGFTENLGWDEEASVYKFELTDNGDLAITYDDSVRHTFKEISSLFNGSTNIDLRMNDDCRMCVFDNGTCLWTAHAVTYPCPSSGTTPTKAYQEVSGG</sequence>
<dbReference type="AlphaFoldDB" id="A0A9X6NRW1"/>
<dbReference type="PROSITE" id="PS50927">
    <property type="entry name" value="BULB_LECTIN"/>
    <property type="match status" value="1"/>
</dbReference>
<accession>A0A9X6NRW1</accession>
<gene>
    <name evidence="2" type="ORF">BV898_19940</name>
</gene>
<dbReference type="EMBL" id="MTYJ01000956">
    <property type="protein sequence ID" value="OWA55556.1"/>
    <property type="molecule type" value="Genomic_DNA"/>
</dbReference>
<evidence type="ECO:0000313" key="2">
    <source>
        <dbReference type="EMBL" id="OWA55556.1"/>
    </source>
</evidence>
<comment type="caution">
    <text evidence="2">The sequence shown here is derived from an EMBL/GenBank/DDBJ whole genome shotgun (WGS) entry which is preliminary data.</text>
</comment>
<dbReference type="InterPro" id="IPR001480">
    <property type="entry name" value="Bulb-type_lectin_dom"/>
</dbReference>
<dbReference type="Gene3D" id="2.90.10.30">
    <property type="match status" value="1"/>
</dbReference>
<dbReference type="Proteomes" id="UP000192578">
    <property type="component" value="Unassembled WGS sequence"/>
</dbReference>
<reference evidence="3" key="1">
    <citation type="submission" date="2017-01" db="EMBL/GenBank/DDBJ databases">
        <title>Comparative genomics of anhydrobiosis in the tardigrade Hypsibius dujardini.</title>
        <authorList>
            <person name="Yoshida Y."/>
            <person name="Koutsovoulos G."/>
            <person name="Laetsch D."/>
            <person name="Stevens L."/>
            <person name="Kumar S."/>
            <person name="Horikawa D."/>
            <person name="Ishino K."/>
            <person name="Komine S."/>
            <person name="Tomita M."/>
            <person name="Blaxter M."/>
            <person name="Arakawa K."/>
        </authorList>
    </citation>
    <scope>NUCLEOTIDE SEQUENCE [LARGE SCALE GENOMIC DNA]</scope>
    <source>
        <strain evidence="3">Z151</strain>
    </source>
</reference>
<dbReference type="SMART" id="SM00108">
    <property type="entry name" value="B_lectin"/>
    <property type="match status" value="1"/>
</dbReference>
<organism evidence="2 3">
    <name type="scientific">Hypsibius exemplaris</name>
    <name type="common">Freshwater tardigrade</name>
    <dbReference type="NCBI Taxonomy" id="2072580"/>
    <lineage>
        <taxon>Eukaryota</taxon>
        <taxon>Metazoa</taxon>
        <taxon>Ecdysozoa</taxon>
        <taxon>Tardigrada</taxon>
        <taxon>Eutardigrada</taxon>
        <taxon>Parachela</taxon>
        <taxon>Hypsibioidea</taxon>
        <taxon>Hypsibiidae</taxon>
        <taxon>Hypsibius</taxon>
    </lineage>
</organism>
<proteinExistence type="predicted"/>
<evidence type="ECO:0000313" key="3">
    <source>
        <dbReference type="Proteomes" id="UP000192578"/>
    </source>
</evidence>
<keyword evidence="3" id="KW-1185">Reference proteome</keyword>
<protein>
    <recommendedName>
        <fullName evidence="1">Bulb-type lectin domain-containing protein</fullName>
    </recommendedName>
</protein>
<dbReference type="SUPFAM" id="SSF51110">
    <property type="entry name" value="alpha-D-mannose-specific plant lectins"/>
    <property type="match status" value="1"/>
</dbReference>